<evidence type="ECO:0000313" key="2">
    <source>
        <dbReference type="EMBL" id="KAF6823131.1"/>
    </source>
</evidence>
<dbReference type="EMBL" id="WIGO01000219">
    <property type="protein sequence ID" value="KAF6823131.1"/>
    <property type="molecule type" value="Genomic_DNA"/>
</dbReference>
<reference evidence="2" key="1">
    <citation type="journal article" date="2020" name="Phytopathology">
        <title>Genome Sequence Resources of Colletotrichum truncatum, C. plurivorum, C. musicola, and C. sojae: Four Species Pathogenic to Soybean (Glycine max).</title>
        <authorList>
            <person name="Rogerio F."/>
            <person name="Boufleur T.R."/>
            <person name="Ciampi-Guillardi M."/>
            <person name="Sukno S.A."/>
            <person name="Thon M.R."/>
            <person name="Massola Junior N.S."/>
            <person name="Baroncelli R."/>
        </authorList>
    </citation>
    <scope>NUCLEOTIDE SEQUENCE</scope>
    <source>
        <strain evidence="2">LFN00145</strain>
    </source>
</reference>
<evidence type="ECO:0000256" key="1">
    <source>
        <dbReference type="SAM" id="MobiDB-lite"/>
    </source>
</evidence>
<name>A0A8H6K2A1_9PEZI</name>
<accession>A0A8H6K2A1</accession>
<protein>
    <submittedName>
        <fullName evidence="2">Uncharacterized protein</fullName>
    </submittedName>
</protein>
<comment type="caution">
    <text evidence="2">The sequence shown here is derived from an EMBL/GenBank/DDBJ whole genome shotgun (WGS) entry which is preliminary data.</text>
</comment>
<feature type="region of interest" description="Disordered" evidence="1">
    <location>
        <begin position="134"/>
        <end position="178"/>
    </location>
</feature>
<proteinExistence type="predicted"/>
<dbReference type="AlphaFoldDB" id="A0A8H6K2A1"/>
<dbReference type="Proteomes" id="UP000654918">
    <property type="component" value="Unassembled WGS sequence"/>
</dbReference>
<organism evidence="2 3">
    <name type="scientific">Colletotrichum plurivorum</name>
    <dbReference type="NCBI Taxonomy" id="2175906"/>
    <lineage>
        <taxon>Eukaryota</taxon>
        <taxon>Fungi</taxon>
        <taxon>Dikarya</taxon>
        <taxon>Ascomycota</taxon>
        <taxon>Pezizomycotina</taxon>
        <taxon>Sordariomycetes</taxon>
        <taxon>Hypocreomycetidae</taxon>
        <taxon>Glomerellales</taxon>
        <taxon>Glomerellaceae</taxon>
        <taxon>Colletotrichum</taxon>
        <taxon>Colletotrichum orchidearum species complex</taxon>
    </lineage>
</organism>
<gene>
    <name evidence="2" type="ORF">CPLU01_11566</name>
</gene>
<evidence type="ECO:0000313" key="3">
    <source>
        <dbReference type="Proteomes" id="UP000654918"/>
    </source>
</evidence>
<feature type="compositionally biased region" description="Basic and acidic residues" evidence="1">
    <location>
        <begin position="141"/>
        <end position="162"/>
    </location>
</feature>
<sequence length="209" mass="23304">MLSNGSSSPSERSSSTDGHCVLGCLPWIGRRPRIKRPITRSVANEVNQPSLLRVRALRQRLPNRAFTRSSVRYVVDLLLVDRSSPYVKLGMALPCDCGFHYTVPSTLTGLPRGQMHHRAILQPPRARYRNKVETWHPQQSLEHRLEKPWKQRKRNGDSKERGGSAGLPAHSRKHKLARVAQNGGDCACGWVRSAVLPTEEDVPVPGGSP</sequence>
<keyword evidence="3" id="KW-1185">Reference proteome</keyword>